<dbReference type="STRING" id="7260.B4NMS4"/>
<dbReference type="InterPro" id="IPR007320">
    <property type="entry name" value="PDCD2_C"/>
</dbReference>
<dbReference type="PANTHER" id="PTHR12298:SF4">
    <property type="entry name" value="PROGRAMMED CELL DEATH PROTEIN 2"/>
    <property type="match status" value="1"/>
</dbReference>
<evidence type="ECO:0000256" key="3">
    <source>
        <dbReference type="ARBA" id="ARBA00022833"/>
    </source>
</evidence>
<proteinExistence type="predicted"/>
<dbReference type="GO" id="GO:0042274">
    <property type="term" value="P:ribosomal small subunit biogenesis"/>
    <property type="evidence" value="ECO:0007669"/>
    <property type="project" value="EnsemblMetazoa"/>
</dbReference>
<gene>
    <name evidence="6" type="primary">Dwil\GK23035</name>
    <name evidence="6" type="ORF">Dwil_GK23035</name>
</gene>
<keyword evidence="2 4" id="KW-0863">Zinc-finger</keyword>
<dbReference type="eggNOG" id="KOG2061">
    <property type="taxonomic scope" value="Eukaryota"/>
</dbReference>
<dbReference type="Proteomes" id="UP000007798">
    <property type="component" value="Unassembled WGS sequence"/>
</dbReference>
<dbReference type="Pfam" id="PF04194">
    <property type="entry name" value="PDCD2_C"/>
    <property type="match status" value="1"/>
</dbReference>
<dbReference type="GO" id="GO:0035162">
    <property type="term" value="P:embryonic hemopoiesis"/>
    <property type="evidence" value="ECO:0007669"/>
    <property type="project" value="EnsemblMetazoa"/>
</dbReference>
<dbReference type="GO" id="GO:0008270">
    <property type="term" value="F:zinc ion binding"/>
    <property type="evidence" value="ECO:0007669"/>
    <property type="project" value="UniProtKB-KW"/>
</dbReference>
<reference evidence="6 7" key="1">
    <citation type="journal article" date="2007" name="Nature">
        <title>Evolution of genes and genomes on the Drosophila phylogeny.</title>
        <authorList>
            <consortium name="Drosophila 12 Genomes Consortium"/>
            <person name="Clark A.G."/>
            <person name="Eisen M.B."/>
            <person name="Smith D.R."/>
            <person name="Bergman C.M."/>
            <person name="Oliver B."/>
            <person name="Markow T.A."/>
            <person name="Kaufman T.C."/>
            <person name="Kellis M."/>
            <person name="Gelbart W."/>
            <person name="Iyer V.N."/>
            <person name="Pollard D.A."/>
            <person name="Sackton T.B."/>
            <person name="Larracuente A.M."/>
            <person name="Singh N.D."/>
            <person name="Abad J.P."/>
            <person name="Abt D.N."/>
            <person name="Adryan B."/>
            <person name="Aguade M."/>
            <person name="Akashi H."/>
            <person name="Anderson W.W."/>
            <person name="Aquadro C.F."/>
            <person name="Ardell D.H."/>
            <person name="Arguello R."/>
            <person name="Artieri C.G."/>
            <person name="Barbash D.A."/>
            <person name="Barker D."/>
            <person name="Barsanti P."/>
            <person name="Batterham P."/>
            <person name="Batzoglou S."/>
            <person name="Begun D."/>
            <person name="Bhutkar A."/>
            <person name="Blanco E."/>
            <person name="Bosak S.A."/>
            <person name="Bradley R.K."/>
            <person name="Brand A.D."/>
            <person name="Brent M.R."/>
            <person name="Brooks A.N."/>
            <person name="Brown R.H."/>
            <person name="Butlin R.K."/>
            <person name="Caggese C."/>
            <person name="Calvi B.R."/>
            <person name="Bernardo de Carvalho A."/>
            <person name="Caspi A."/>
            <person name="Castrezana S."/>
            <person name="Celniker S.E."/>
            <person name="Chang J.L."/>
            <person name="Chapple C."/>
            <person name="Chatterji S."/>
            <person name="Chinwalla A."/>
            <person name="Civetta A."/>
            <person name="Clifton S.W."/>
            <person name="Comeron J.M."/>
            <person name="Costello J.C."/>
            <person name="Coyne J.A."/>
            <person name="Daub J."/>
            <person name="David R.G."/>
            <person name="Delcher A.L."/>
            <person name="Delehaunty K."/>
            <person name="Do C.B."/>
            <person name="Ebling H."/>
            <person name="Edwards K."/>
            <person name="Eickbush T."/>
            <person name="Evans J.D."/>
            <person name="Filipski A."/>
            <person name="Findeiss S."/>
            <person name="Freyhult E."/>
            <person name="Fulton L."/>
            <person name="Fulton R."/>
            <person name="Garcia A.C."/>
            <person name="Gardiner A."/>
            <person name="Garfield D.A."/>
            <person name="Garvin B.E."/>
            <person name="Gibson G."/>
            <person name="Gilbert D."/>
            <person name="Gnerre S."/>
            <person name="Godfrey J."/>
            <person name="Good R."/>
            <person name="Gotea V."/>
            <person name="Gravely B."/>
            <person name="Greenberg A.J."/>
            <person name="Griffiths-Jones S."/>
            <person name="Gross S."/>
            <person name="Guigo R."/>
            <person name="Gustafson E.A."/>
            <person name="Haerty W."/>
            <person name="Hahn M.W."/>
            <person name="Halligan D.L."/>
            <person name="Halpern A.L."/>
            <person name="Halter G.M."/>
            <person name="Han M.V."/>
            <person name="Heger A."/>
            <person name="Hillier L."/>
            <person name="Hinrichs A.S."/>
            <person name="Holmes I."/>
            <person name="Hoskins R.A."/>
            <person name="Hubisz M.J."/>
            <person name="Hultmark D."/>
            <person name="Huntley M.A."/>
            <person name="Jaffe D.B."/>
            <person name="Jagadeeshan S."/>
            <person name="Jeck W.R."/>
            <person name="Johnson J."/>
            <person name="Jones C.D."/>
            <person name="Jordan W.C."/>
            <person name="Karpen G.H."/>
            <person name="Kataoka E."/>
            <person name="Keightley P.D."/>
            <person name="Kheradpour P."/>
            <person name="Kirkness E.F."/>
            <person name="Koerich L.B."/>
            <person name="Kristiansen K."/>
            <person name="Kudrna D."/>
            <person name="Kulathinal R.J."/>
            <person name="Kumar S."/>
            <person name="Kwok R."/>
            <person name="Lander E."/>
            <person name="Langley C.H."/>
            <person name="Lapoint R."/>
            <person name="Lazzaro B.P."/>
            <person name="Lee S.J."/>
            <person name="Levesque L."/>
            <person name="Li R."/>
            <person name="Lin C.F."/>
            <person name="Lin M.F."/>
            <person name="Lindblad-Toh K."/>
            <person name="Llopart A."/>
            <person name="Long M."/>
            <person name="Low L."/>
            <person name="Lozovsky E."/>
            <person name="Lu J."/>
            <person name="Luo M."/>
            <person name="Machado C.A."/>
            <person name="Makalowski W."/>
            <person name="Marzo M."/>
            <person name="Matsuda M."/>
            <person name="Matzkin L."/>
            <person name="McAllister B."/>
            <person name="McBride C.S."/>
            <person name="McKernan B."/>
            <person name="McKernan K."/>
            <person name="Mendez-Lago M."/>
            <person name="Minx P."/>
            <person name="Mollenhauer M.U."/>
            <person name="Montooth K."/>
            <person name="Mount S.M."/>
            <person name="Mu X."/>
            <person name="Myers E."/>
            <person name="Negre B."/>
            <person name="Newfeld S."/>
            <person name="Nielsen R."/>
            <person name="Noor M.A."/>
            <person name="O'Grady P."/>
            <person name="Pachter L."/>
            <person name="Papaceit M."/>
            <person name="Parisi M.J."/>
            <person name="Parisi M."/>
            <person name="Parts L."/>
            <person name="Pedersen J.S."/>
            <person name="Pesole G."/>
            <person name="Phillippy A.M."/>
            <person name="Ponting C.P."/>
            <person name="Pop M."/>
            <person name="Porcelli D."/>
            <person name="Powell J.R."/>
            <person name="Prohaska S."/>
            <person name="Pruitt K."/>
            <person name="Puig M."/>
            <person name="Quesneville H."/>
            <person name="Ram K.R."/>
            <person name="Rand D."/>
            <person name="Rasmussen M.D."/>
            <person name="Reed L.K."/>
            <person name="Reenan R."/>
            <person name="Reily A."/>
            <person name="Remington K.A."/>
            <person name="Rieger T.T."/>
            <person name="Ritchie M.G."/>
            <person name="Robin C."/>
            <person name="Rogers Y.H."/>
            <person name="Rohde C."/>
            <person name="Rozas J."/>
            <person name="Rubenfield M.J."/>
            <person name="Ruiz A."/>
            <person name="Russo S."/>
            <person name="Salzberg S.L."/>
            <person name="Sanchez-Gracia A."/>
            <person name="Saranga D.J."/>
            <person name="Sato H."/>
            <person name="Schaeffer S.W."/>
            <person name="Schatz M.C."/>
            <person name="Schlenke T."/>
            <person name="Schwartz R."/>
            <person name="Segarra C."/>
            <person name="Singh R.S."/>
            <person name="Sirot L."/>
            <person name="Sirota M."/>
            <person name="Sisneros N.B."/>
            <person name="Smith C.D."/>
            <person name="Smith T.F."/>
            <person name="Spieth J."/>
            <person name="Stage D.E."/>
            <person name="Stark A."/>
            <person name="Stephan W."/>
            <person name="Strausberg R.L."/>
            <person name="Strempel S."/>
            <person name="Sturgill D."/>
            <person name="Sutton G."/>
            <person name="Sutton G.G."/>
            <person name="Tao W."/>
            <person name="Teichmann S."/>
            <person name="Tobari Y.N."/>
            <person name="Tomimura Y."/>
            <person name="Tsolas J.M."/>
            <person name="Valente V.L."/>
            <person name="Venter E."/>
            <person name="Venter J.C."/>
            <person name="Vicario S."/>
            <person name="Vieira F.G."/>
            <person name="Vilella A.J."/>
            <person name="Villasante A."/>
            <person name="Walenz B."/>
            <person name="Wang J."/>
            <person name="Wasserman M."/>
            <person name="Watts T."/>
            <person name="Wilson D."/>
            <person name="Wilson R.K."/>
            <person name="Wing R.A."/>
            <person name="Wolfner M.F."/>
            <person name="Wong A."/>
            <person name="Wong G.K."/>
            <person name="Wu C.I."/>
            <person name="Wu G."/>
            <person name="Yamamoto D."/>
            <person name="Yang H.P."/>
            <person name="Yang S.P."/>
            <person name="Yorke J.A."/>
            <person name="Yoshida K."/>
            <person name="Zdobnov E."/>
            <person name="Zhang P."/>
            <person name="Zhang Y."/>
            <person name="Zimin A.V."/>
            <person name="Baldwin J."/>
            <person name="Abdouelleil A."/>
            <person name="Abdulkadir J."/>
            <person name="Abebe A."/>
            <person name="Abera B."/>
            <person name="Abreu J."/>
            <person name="Acer S.C."/>
            <person name="Aftuck L."/>
            <person name="Alexander A."/>
            <person name="An P."/>
            <person name="Anderson E."/>
            <person name="Anderson S."/>
            <person name="Arachi H."/>
            <person name="Azer M."/>
            <person name="Bachantsang P."/>
            <person name="Barry A."/>
            <person name="Bayul T."/>
            <person name="Berlin A."/>
            <person name="Bessette D."/>
            <person name="Bloom T."/>
            <person name="Blye J."/>
            <person name="Boguslavskiy L."/>
            <person name="Bonnet C."/>
            <person name="Boukhgalter B."/>
            <person name="Bourzgui I."/>
            <person name="Brown A."/>
            <person name="Cahill P."/>
            <person name="Channer S."/>
            <person name="Cheshatsang Y."/>
            <person name="Chuda L."/>
            <person name="Citroen M."/>
            <person name="Collymore A."/>
            <person name="Cooke P."/>
            <person name="Costello M."/>
            <person name="D'Aco K."/>
            <person name="Daza R."/>
            <person name="De Haan G."/>
            <person name="DeGray S."/>
            <person name="DeMaso C."/>
            <person name="Dhargay N."/>
            <person name="Dooley K."/>
            <person name="Dooley E."/>
            <person name="Doricent M."/>
            <person name="Dorje P."/>
            <person name="Dorjee K."/>
            <person name="Dupes A."/>
            <person name="Elong R."/>
            <person name="Falk J."/>
            <person name="Farina A."/>
            <person name="Faro S."/>
            <person name="Ferguson D."/>
            <person name="Fisher S."/>
            <person name="Foley C.D."/>
            <person name="Franke A."/>
            <person name="Friedrich D."/>
            <person name="Gadbois L."/>
            <person name="Gearin G."/>
            <person name="Gearin C.R."/>
            <person name="Giannoukos G."/>
            <person name="Goode T."/>
            <person name="Graham J."/>
            <person name="Grandbois E."/>
            <person name="Grewal S."/>
            <person name="Gyaltsen K."/>
            <person name="Hafez N."/>
            <person name="Hagos B."/>
            <person name="Hall J."/>
            <person name="Henson C."/>
            <person name="Hollinger A."/>
            <person name="Honan T."/>
            <person name="Huard M.D."/>
            <person name="Hughes L."/>
            <person name="Hurhula B."/>
            <person name="Husby M.E."/>
            <person name="Kamat A."/>
            <person name="Kanga B."/>
            <person name="Kashin S."/>
            <person name="Khazanovich D."/>
            <person name="Kisner P."/>
            <person name="Lance K."/>
            <person name="Lara M."/>
            <person name="Lee W."/>
            <person name="Lennon N."/>
            <person name="Letendre F."/>
            <person name="LeVine R."/>
            <person name="Lipovsky A."/>
            <person name="Liu X."/>
            <person name="Liu J."/>
            <person name="Liu S."/>
            <person name="Lokyitsang T."/>
            <person name="Lokyitsang Y."/>
            <person name="Lubonja R."/>
            <person name="Lui A."/>
            <person name="MacDonald P."/>
            <person name="Magnisalis V."/>
            <person name="Maru K."/>
            <person name="Matthews C."/>
            <person name="McCusker W."/>
            <person name="McDonough S."/>
            <person name="Mehta T."/>
            <person name="Meldrim J."/>
            <person name="Meneus L."/>
            <person name="Mihai O."/>
            <person name="Mihalev A."/>
            <person name="Mihova T."/>
            <person name="Mittelman R."/>
            <person name="Mlenga V."/>
            <person name="Montmayeur A."/>
            <person name="Mulrain L."/>
            <person name="Navidi A."/>
            <person name="Naylor J."/>
            <person name="Negash T."/>
            <person name="Nguyen T."/>
            <person name="Nguyen N."/>
            <person name="Nicol R."/>
            <person name="Norbu C."/>
            <person name="Norbu N."/>
            <person name="Novod N."/>
            <person name="O'Neill B."/>
            <person name="Osman S."/>
            <person name="Markiewicz E."/>
            <person name="Oyono O.L."/>
            <person name="Patti C."/>
            <person name="Phunkhang P."/>
            <person name="Pierre F."/>
            <person name="Priest M."/>
            <person name="Raghuraman S."/>
            <person name="Rege F."/>
            <person name="Reyes R."/>
            <person name="Rise C."/>
            <person name="Rogov P."/>
            <person name="Ross K."/>
            <person name="Ryan E."/>
            <person name="Settipalli S."/>
            <person name="Shea T."/>
            <person name="Sherpa N."/>
            <person name="Shi L."/>
            <person name="Shih D."/>
            <person name="Sparrow T."/>
            <person name="Spaulding J."/>
            <person name="Stalker J."/>
            <person name="Stange-Thomann N."/>
            <person name="Stavropoulos S."/>
            <person name="Stone C."/>
            <person name="Strader C."/>
            <person name="Tesfaye S."/>
            <person name="Thomson T."/>
            <person name="Thoulutsang Y."/>
            <person name="Thoulutsang D."/>
            <person name="Topham K."/>
            <person name="Topping I."/>
            <person name="Tsamla T."/>
            <person name="Vassiliev H."/>
            <person name="Vo A."/>
            <person name="Wangchuk T."/>
            <person name="Wangdi T."/>
            <person name="Weiand M."/>
            <person name="Wilkinson J."/>
            <person name="Wilson A."/>
            <person name="Yadav S."/>
            <person name="Young G."/>
            <person name="Yu Q."/>
            <person name="Zembek L."/>
            <person name="Zhong D."/>
            <person name="Zimmer A."/>
            <person name="Zwirko Z."/>
            <person name="Jaffe D.B."/>
            <person name="Alvarez P."/>
            <person name="Brockman W."/>
            <person name="Butler J."/>
            <person name="Chin C."/>
            <person name="Gnerre S."/>
            <person name="Grabherr M."/>
            <person name="Kleber M."/>
            <person name="Mauceli E."/>
            <person name="MacCallum I."/>
        </authorList>
    </citation>
    <scope>NUCLEOTIDE SEQUENCE [LARGE SCALE GENOMIC DNA]</scope>
    <source>
        <strain evidence="7">Tucson 14030-0811.24</strain>
    </source>
</reference>
<dbReference type="PANTHER" id="PTHR12298">
    <property type="entry name" value="PCDC2 PROGRAMMED CELL DEATH PROTEIN 2 -RELATED"/>
    <property type="match status" value="1"/>
</dbReference>
<dbReference type="PhylomeDB" id="B4NMS4"/>
<dbReference type="GO" id="GO:0048477">
    <property type="term" value="P:oogenesis"/>
    <property type="evidence" value="ECO:0007669"/>
    <property type="project" value="EnsemblMetazoa"/>
</dbReference>
<evidence type="ECO:0000256" key="1">
    <source>
        <dbReference type="ARBA" id="ARBA00022723"/>
    </source>
</evidence>
<dbReference type="GO" id="GO:2000765">
    <property type="term" value="P:regulation of cytoplasmic translation"/>
    <property type="evidence" value="ECO:0007669"/>
    <property type="project" value="EnsemblMetazoa"/>
</dbReference>
<organism evidence="6 7">
    <name type="scientific">Drosophila willistoni</name>
    <name type="common">Fruit fly</name>
    <dbReference type="NCBI Taxonomy" id="7260"/>
    <lineage>
        <taxon>Eukaryota</taxon>
        <taxon>Metazoa</taxon>
        <taxon>Ecdysozoa</taxon>
        <taxon>Arthropoda</taxon>
        <taxon>Hexapoda</taxon>
        <taxon>Insecta</taxon>
        <taxon>Pterygota</taxon>
        <taxon>Neoptera</taxon>
        <taxon>Endopterygota</taxon>
        <taxon>Diptera</taxon>
        <taxon>Brachycera</taxon>
        <taxon>Muscomorpha</taxon>
        <taxon>Ephydroidea</taxon>
        <taxon>Drosophilidae</taxon>
        <taxon>Drosophila</taxon>
        <taxon>Sophophora</taxon>
    </lineage>
</organism>
<dbReference type="OMA" id="HQVIRYS"/>
<dbReference type="GO" id="GO:0048103">
    <property type="term" value="P:somatic stem cell division"/>
    <property type="evidence" value="ECO:0007669"/>
    <property type="project" value="EnsemblMetazoa"/>
</dbReference>
<dbReference type="GO" id="GO:0005737">
    <property type="term" value="C:cytoplasm"/>
    <property type="evidence" value="ECO:0007669"/>
    <property type="project" value="EnsemblMetazoa"/>
</dbReference>
<dbReference type="GO" id="GO:0005634">
    <property type="term" value="C:nucleus"/>
    <property type="evidence" value="ECO:0007669"/>
    <property type="project" value="EnsemblMetazoa"/>
</dbReference>
<evidence type="ECO:0000256" key="4">
    <source>
        <dbReference type="PROSITE-ProRule" id="PRU00134"/>
    </source>
</evidence>
<keyword evidence="1" id="KW-0479">Metal-binding</keyword>
<dbReference type="InterPro" id="IPR002893">
    <property type="entry name" value="Znf_MYND"/>
</dbReference>
<keyword evidence="7" id="KW-1185">Reference proteome</keyword>
<dbReference type="PROSITE" id="PS01360">
    <property type="entry name" value="ZF_MYND_1"/>
    <property type="match status" value="1"/>
</dbReference>
<evidence type="ECO:0000259" key="5">
    <source>
        <dbReference type="PROSITE" id="PS50865"/>
    </source>
</evidence>
<keyword evidence="3" id="KW-0862">Zinc</keyword>
<dbReference type="OrthoDB" id="443682at2759"/>
<accession>B4NMS4</accession>
<dbReference type="GO" id="GO:0043024">
    <property type="term" value="F:ribosomal small subunit binding"/>
    <property type="evidence" value="ECO:0007669"/>
    <property type="project" value="EnsemblMetazoa"/>
</dbReference>
<feature type="domain" description="MYND-type" evidence="5">
    <location>
        <begin position="128"/>
        <end position="164"/>
    </location>
</feature>
<dbReference type="EMBL" id="CH964282">
    <property type="protein sequence ID" value="EDW85663.1"/>
    <property type="molecule type" value="Genomic_DNA"/>
</dbReference>
<dbReference type="Pfam" id="PF01753">
    <property type="entry name" value="zf-MYND"/>
    <property type="match status" value="1"/>
</dbReference>
<sequence length="348" mass="39663">MDDVELGFAEERESAWLSNRYFPSKLGGQPAWLELKELPSTQELQCNKCQGQKSFLCQLYASFNDDHNFHRSIYVFVCRNKTCQEANNADAITVLRSQLSLKNAYYSEEEPQEDGEALPPIPSPKRLCAACGCHAPHACSRCKAVHYCSSAHQRVHWTQHKATCGSTITTEACKPIAEIEFPEFEIVMEANPQESNAEPGRDEKERLAEFEQLEAQGKTGDLSNVSEAEMDKYFGQTAMTVDDKIFRHFKKQIALEPEQIIRYQRGGNPLWITNVAETVECQLEIQHCPNCGGERQFEFQIMPQMLTLLKDEQLDWGILAVYTCIKSCPIQGYVKEYVIKQDILETQE</sequence>
<dbReference type="InParanoid" id="B4NMS4"/>
<protein>
    <recommendedName>
        <fullName evidence="5">MYND-type domain-containing protein</fullName>
    </recommendedName>
</protein>
<dbReference type="Gene3D" id="6.10.140.2220">
    <property type="match status" value="1"/>
</dbReference>
<dbReference type="KEGG" id="dwi:6652221"/>
<dbReference type="HOGENOM" id="CLU_034893_2_0_1"/>
<dbReference type="PROSITE" id="PS50865">
    <property type="entry name" value="ZF_MYND_2"/>
    <property type="match status" value="1"/>
</dbReference>
<dbReference type="AlphaFoldDB" id="B4NMS4"/>
<evidence type="ECO:0000256" key="2">
    <source>
        <dbReference type="ARBA" id="ARBA00022771"/>
    </source>
</evidence>
<evidence type="ECO:0000313" key="6">
    <source>
        <dbReference type="EMBL" id="EDW85663.1"/>
    </source>
</evidence>
<evidence type="ECO:0000313" key="7">
    <source>
        <dbReference type="Proteomes" id="UP000007798"/>
    </source>
</evidence>
<name>B4NMS4_DROWI</name>
<dbReference type="SUPFAM" id="SSF144232">
    <property type="entry name" value="HIT/MYND zinc finger-like"/>
    <property type="match status" value="1"/>
</dbReference>
<dbReference type="FunCoup" id="B4NMS4">
    <property type="interactions" value="2199"/>
</dbReference>